<dbReference type="InterPro" id="IPR003959">
    <property type="entry name" value="ATPase_AAA_core"/>
</dbReference>
<dbReference type="PANTHER" id="PTHR40396:SF1">
    <property type="entry name" value="ATPASE AAA-TYPE CORE DOMAIN-CONTAINING PROTEIN"/>
    <property type="match status" value="1"/>
</dbReference>
<dbReference type="Proteomes" id="UP000705867">
    <property type="component" value="Unassembled WGS sequence"/>
</dbReference>
<dbReference type="CDD" id="cd00267">
    <property type="entry name" value="ABC_ATPase"/>
    <property type="match status" value="1"/>
</dbReference>
<organism evidence="3 4">
    <name type="scientific">Candidatus Nitrobium versatile</name>
    <dbReference type="NCBI Taxonomy" id="2884831"/>
    <lineage>
        <taxon>Bacteria</taxon>
        <taxon>Pseudomonadati</taxon>
        <taxon>Nitrospirota</taxon>
        <taxon>Nitrospiria</taxon>
        <taxon>Nitrospirales</taxon>
        <taxon>Nitrospiraceae</taxon>
        <taxon>Candidatus Nitrobium</taxon>
    </lineage>
</organism>
<dbReference type="InterPro" id="IPR014555">
    <property type="entry name" value="RecF-like"/>
</dbReference>
<evidence type="ECO:0000259" key="2">
    <source>
        <dbReference type="Pfam" id="PF13304"/>
    </source>
</evidence>
<evidence type="ECO:0000313" key="4">
    <source>
        <dbReference type="Proteomes" id="UP000705867"/>
    </source>
</evidence>
<sequence length="382" mass="43452">MKNLALRAFRIKNFKAVRDSKTIKFTPLTVFIGNNGSGKSSIIEGLETFQSIVIQGLDGAMEPWKGMEYIVHKEAMKTGDSSGRPLRLSSPLYFYLSASDYKARLKINAGEGFNEIFIEHEEYYSQGVEAIRDKAGKVKYEKGTAPLKRTVREFGPDDTMIGFMEYKKISSWQFLTLVPQFMVSPRPQRRAVTEIRLEKDGSNLAEYLLHIKKKDIAAFNGILETLQYVLPYAGDLQPSITSELERNVYLQMVEGDFKLPGWLLSTGTLRFVAIIVLLRNPEPPPLIVIEEIENGLDPRTINLLVEEIRNAVQSGRTQVIITTHSPYLLDLLPLSQIVLVERDEKNHPVFSRPSDQEELKEWAKTFTPGKLYTMDRLGKGYR</sequence>
<proteinExistence type="predicted"/>
<dbReference type="PANTHER" id="PTHR40396">
    <property type="entry name" value="ATPASE-LIKE PROTEIN"/>
    <property type="match status" value="1"/>
</dbReference>
<evidence type="ECO:0000259" key="1">
    <source>
        <dbReference type="Pfam" id="PF13175"/>
    </source>
</evidence>
<dbReference type="SUPFAM" id="SSF52540">
    <property type="entry name" value="P-loop containing nucleoside triphosphate hydrolases"/>
    <property type="match status" value="1"/>
</dbReference>
<feature type="domain" description="Endonuclease GajA/Old nuclease/RecF-like AAA" evidence="1">
    <location>
        <begin position="6"/>
        <end position="50"/>
    </location>
</feature>
<accession>A0A953JAV7</accession>
<dbReference type="GO" id="GO:0005524">
    <property type="term" value="F:ATP binding"/>
    <property type="evidence" value="ECO:0007669"/>
    <property type="project" value="InterPro"/>
</dbReference>
<protein>
    <submittedName>
        <fullName evidence="3">AAA family ATPase</fullName>
    </submittedName>
</protein>
<feature type="domain" description="ATPase AAA-type core" evidence="2">
    <location>
        <begin position="240"/>
        <end position="330"/>
    </location>
</feature>
<comment type="caution">
    <text evidence="3">The sequence shown here is derived from an EMBL/GenBank/DDBJ whole genome shotgun (WGS) entry which is preliminary data.</text>
</comment>
<dbReference type="GO" id="GO:0016887">
    <property type="term" value="F:ATP hydrolysis activity"/>
    <property type="evidence" value="ECO:0007669"/>
    <property type="project" value="InterPro"/>
</dbReference>
<evidence type="ECO:0000313" key="3">
    <source>
        <dbReference type="EMBL" id="MBZ0156239.1"/>
    </source>
</evidence>
<dbReference type="Gene3D" id="3.40.50.300">
    <property type="entry name" value="P-loop containing nucleotide triphosphate hydrolases"/>
    <property type="match status" value="2"/>
</dbReference>
<reference evidence="3" key="1">
    <citation type="journal article" date="2021" name="bioRxiv">
        <title>Unraveling nitrogen, sulfur and carbon metabolic pathways and microbial community transcriptional responses to substrate deprivation and toxicity stresses in a bioreactor mimicking anoxic brackish coastal sediment conditions.</title>
        <authorList>
            <person name="Martins P.D."/>
            <person name="Echeveste M.J."/>
            <person name="Arshad A."/>
            <person name="Kurth J."/>
            <person name="Ouboter H."/>
            <person name="Jetten M.S.M."/>
            <person name="Welte C.U."/>
        </authorList>
    </citation>
    <scope>NUCLEOTIDE SEQUENCE</scope>
    <source>
        <strain evidence="3">MAG_39</strain>
    </source>
</reference>
<dbReference type="PIRSF" id="PIRSF029347">
    <property type="entry name" value="RecF"/>
    <property type="match status" value="1"/>
</dbReference>
<dbReference type="AlphaFoldDB" id="A0A953JAV7"/>
<reference evidence="3" key="2">
    <citation type="submission" date="2021-08" db="EMBL/GenBank/DDBJ databases">
        <authorList>
            <person name="Dalcin Martins P."/>
        </authorList>
    </citation>
    <scope>NUCLEOTIDE SEQUENCE</scope>
    <source>
        <strain evidence="3">MAG_39</strain>
    </source>
</reference>
<gene>
    <name evidence="3" type="ORF">K8I29_08535</name>
</gene>
<dbReference type="InterPro" id="IPR041685">
    <property type="entry name" value="AAA_GajA/Old/RecF-like"/>
</dbReference>
<dbReference type="InterPro" id="IPR027417">
    <property type="entry name" value="P-loop_NTPase"/>
</dbReference>
<dbReference type="EMBL" id="JAIOIV010000072">
    <property type="protein sequence ID" value="MBZ0156239.1"/>
    <property type="molecule type" value="Genomic_DNA"/>
</dbReference>
<dbReference type="Pfam" id="PF13175">
    <property type="entry name" value="AAA_15"/>
    <property type="match status" value="1"/>
</dbReference>
<dbReference type="Pfam" id="PF13304">
    <property type="entry name" value="AAA_21"/>
    <property type="match status" value="1"/>
</dbReference>
<name>A0A953JAV7_9BACT</name>